<sequence>MPNINIQTIFTFSYLVAVISLPILSFLPIGSAGETAFPNIGYLGRGYDIFKGNPDATLVNADPGFRSAIYSVDEYGSERIPDLRSMIPNGVECFAAEVCDVNFQSRTIENTKTYYDFLLEKVSLSGEGSFSDIDFSGSFSGSEDYKRIEETTWKSKEIFTISSAKCSKYTAKILAYTPPPLHANFYAGMMYSLPVTYDETKYMKFLSTFGTHVVEDRLTSSGSVPPAINEGPVFMLKLIKYLTKIVFL</sequence>
<dbReference type="Proteomes" id="UP001152795">
    <property type="component" value="Unassembled WGS sequence"/>
</dbReference>
<comment type="caution">
    <text evidence="1">The sequence shown here is derived from an EMBL/GenBank/DDBJ whole genome shotgun (WGS) entry which is preliminary data.</text>
</comment>
<accession>A0A6S7KF38</accession>
<dbReference type="Pfam" id="PF01823">
    <property type="entry name" value="MACPF"/>
    <property type="match status" value="1"/>
</dbReference>
<dbReference type="PROSITE" id="PS51412">
    <property type="entry name" value="MACPF_2"/>
    <property type="match status" value="1"/>
</dbReference>
<dbReference type="InterPro" id="IPR020864">
    <property type="entry name" value="MACPF"/>
</dbReference>
<evidence type="ECO:0000313" key="2">
    <source>
        <dbReference type="Proteomes" id="UP001152795"/>
    </source>
</evidence>
<organism evidence="1 2">
    <name type="scientific">Paramuricea clavata</name>
    <name type="common">Red gorgonian</name>
    <name type="synonym">Violescent sea-whip</name>
    <dbReference type="NCBI Taxonomy" id="317549"/>
    <lineage>
        <taxon>Eukaryota</taxon>
        <taxon>Metazoa</taxon>
        <taxon>Cnidaria</taxon>
        <taxon>Anthozoa</taxon>
        <taxon>Octocorallia</taxon>
        <taxon>Malacalcyonacea</taxon>
        <taxon>Plexauridae</taxon>
        <taxon>Paramuricea</taxon>
    </lineage>
</organism>
<name>A0A6S7KF38_PARCT</name>
<dbReference type="AlphaFoldDB" id="A0A6S7KF38"/>
<reference evidence="1" key="1">
    <citation type="submission" date="2020-04" db="EMBL/GenBank/DDBJ databases">
        <authorList>
            <person name="Alioto T."/>
            <person name="Alioto T."/>
            <person name="Gomez Garrido J."/>
        </authorList>
    </citation>
    <scope>NUCLEOTIDE SEQUENCE</scope>
    <source>
        <strain evidence="1">A484AB</strain>
    </source>
</reference>
<dbReference type="EMBL" id="CACRXK020028283">
    <property type="protein sequence ID" value="CAB4041414.1"/>
    <property type="molecule type" value="Genomic_DNA"/>
</dbReference>
<evidence type="ECO:0000313" key="1">
    <source>
        <dbReference type="EMBL" id="CAB4041414.1"/>
    </source>
</evidence>
<dbReference type="OrthoDB" id="1366754at2759"/>
<keyword evidence="2" id="KW-1185">Reference proteome</keyword>
<gene>
    <name evidence="1" type="ORF">PACLA_8A068279</name>
</gene>
<protein>
    <submittedName>
        <fullName evidence="1">Uncharacterized protein</fullName>
    </submittedName>
</protein>
<proteinExistence type="predicted"/>